<organism evidence="1 2">
    <name type="scientific">Pseudoalteromonas rubra</name>
    <dbReference type="NCBI Taxonomy" id="43658"/>
    <lineage>
        <taxon>Bacteria</taxon>
        <taxon>Pseudomonadati</taxon>
        <taxon>Pseudomonadota</taxon>
        <taxon>Gammaproteobacteria</taxon>
        <taxon>Alteromonadales</taxon>
        <taxon>Pseudoalteromonadaceae</taxon>
        <taxon>Pseudoalteromonas</taxon>
    </lineage>
</organism>
<reference evidence="1 2" key="1">
    <citation type="submission" date="2015-12" db="EMBL/GenBank/DDBJ databases">
        <title>Complete genome sequence of Pseudoalteromonas rubra SCSIO 6842, harboring a conjugative plasmid.</title>
        <authorList>
            <person name="Li B."/>
            <person name="Wang X."/>
        </authorList>
    </citation>
    <scope>NUCLEOTIDE SEQUENCE [LARGE SCALE GENOMIC DNA]</scope>
    <source>
        <strain evidence="1 2">SCSIO 6842</strain>
    </source>
</reference>
<proteinExistence type="predicted"/>
<dbReference type="Proteomes" id="UP000069015">
    <property type="component" value="Chromosome 1"/>
</dbReference>
<dbReference type="RefSeq" id="WP_058797436.1">
    <property type="nucleotide sequence ID" value="NZ_CP013611.1"/>
</dbReference>
<sequence length="64" mass="7135">MNIDLSIIEWAFEKGYNLGSADMREGVYISEEGRRSLLMADIKAFVESHQVIATEQEGLASSLN</sequence>
<evidence type="ECO:0000313" key="2">
    <source>
        <dbReference type="Proteomes" id="UP000069015"/>
    </source>
</evidence>
<name>A0A0U3IBD7_9GAMM</name>
<dbReference type="EMBL" id="CP013611">
    <property type="protein sequence ID" value="ALU44439.1"/>
    <property type="molecule type" value="Genomic_DNA"/>
</dbReference>
<evidence type="ECO:0000313" key="1">
    <source>
        <dbReference type="EMBL" id="ALU44439.1"/>
    </source>
</evidence>
<dbReference type="KEGG" id="prr:AT705_16795"/>
<protein>
    <submittedName>
        <fullName evidence="1">Uncharacterized protein</fullName>
    </submittedName>
</protein>
<accession>A0A0U3IBD7</accession>
<gene>
    <name evidence="1" type="ORF">AT705_16795</name>
</gene>
<dbReference type="AlphaFoldDB" id="A0A0U3IBD7"/>